<dbReference type="RefSeq" id="WP_134045984.1">
    <property type="nucleotide sequence ID" value="NZ_FOWW01000006.1"/>
</dbReference>
<sequence>MTRVGVAEDLGTLFDSVVELSVRAEADQLVIPRAVAEMVAARSDFDLDAVADVKLAVDEACGALLAKSVLGGMLTCRFTLSIDVLTISVSSVASVPGVPGRGDFGWHVLRSLTDSVVARQGPPERGRAGFPTAIEFTKRKSA</sequence>
<protein>
    <submittedName>
        <fullName evidence="1">Serine/threonine-protein kinase RsbW</fullName>
    </submittedName>
</protein>
<evidence type="ECO:0000313" key="1">
    <source>
        <dbReference type="EMBL" id="SFQ31195.1"/>
    </source>
</evidence>
<reference evidence="2" key="1">
    <citation type="submission" date="2016-10" db="EMBL/GenBank/DDBJ databases">
        <authorList>
            <person name="Varghese N."/>
            <person name="Submissions S."/>
        </authorList>
    </citation>
    <scope>NUCLEOTIDE SEQUENCE [LARGE SCALE GENOMIC DNA]</scope>
    <source>
        <strain evidence="2">CGMCC 4.5579</strain>
    </source>
</reference>
<keyword evidence="1" id="KW-0808">Transferase</keyword>
<organism evidence="1 2">
    <name type="scientific">Amycolatopsis arida</name>
    <dbReference type="NCBI Taxonomy" id="587909"/>
    <lineage>
        <taxon>Bacteria</taxon>
        <taxon>Bacillati</taxon>
        <taxon>Actinomycetota</taxon>
        <taxon>Actinomycetes</taxon>
        <taxon>Pseudonocardiales</taxon>
        <taxon>Pseudonocardiaceae</taxon>
        <taxon>Amycolatopsis</taxon>
    </lineage>
</organism>
<dbReference type="OrthoDB" id="3694612at2"/>
<gene>
    <name evidence="1" type="ORF">SAMN05421810_10657</name>
</gene>
<dbReference type="AlphaFoldDB" id="A0A1I5XGW3"/>
<dbReference type="Proteomes" id="UP000198727">
    <property type="component" value="Unassembled WGS sequence"/>
</dbReference>
<accession>A0A1I5XGW3</accession>
<dbReference type="EMBL" id="FOWW01000006">
    <property type="protein sequence ID" value="SFQ31195.1"/>
    <property type="molecule type" value="Genomic_DNA"/>
</dbReference>
<dbReference type="GO" id="GO:0016301">
    <property type="term" value="F:kinase activity"/>
    <property type="evidence" value="ECO:0007669"/>
    <property type="project" value="UniProtKB-KW"/>
</dbReference>
<name>A0A1I5XGW3_9PSEU</name>
<evidence type="ECO:0000313" key="2">
    <source>
        <dbReference type="Proteomes" id="UP000198727"/>
    </source>
</evidence>
<keyword evidence="1" id="KW-0418">Kinase</keyword>
<dbReference type="STRING" id="587909.SAMN05421810_10657"/>
<keyword evidence="2" id="KW-1185">Reference proteome</keyword>
<proteinExistence type="predicted"/>